<gene>
    <name evidence="3" type="ORF">CFC21_023107</name>
</gene>
<reference evidence="3" key="1">
    <citation type="journal article" date="2017" name="Gigascience">
        <title>The first near-complete assembly of the hexaploid bread wheat genome, Triticum aestivum.</title>
        <authorList>
            <person name="Zimin A.V."/>
            <person name="Puiu D."/>
            <person name="Hall R."/>
            <person name="Kingan S."/>
            <person name="Clavijo B.J."/>
            <person name="Salzberg S.L."/>
        </authorList>
    </citation>
    <scope>NUCLEOTIDE SEQUENCE</scope>
    <source>
        <tissue evidence="3">Leaf</tissue>
    </source>
</reference>
<organism evidence="3">
    <name type="scientific">Triticum aestivum</name>
    <name type="common">Wheat</name>
    <dbReference type="NCBI Taxonomy" id="4565"/>
    <lineage>
        <taxon>Eukaryota</taxon>
        <taxon>Viridiplantae</taxon>
        <taxon>Streptophyta</taxon>
        <taxon>Embryophyta</taxon>
        <taxon>Tracheophyta</taxon>
        <taxon>Spermatophyta</taxon>
        <taxon>Magnoliopsida</taxon>
        <taxon>Liliopsida</taxon>
        <taxon>Poales</taxon>
        <taxon>Poaceae</taxon>
        <taxon>BOP clade</taxon>
        <taxon>Pooideae</taxon>
        <taxon>Triticodae</taxon>
        <taxon>Triticeae</taxon>
        <taxon>Triticinae</taxon>
        <taxon>Triticum</taxon>
    </lineage>
</organism>
<reference evidence="3" key="2">
    <citation type="submission" date="2020-03" db="EMBL/GenBank/DDBJ databases">
        <title>The second near-complete assembly of the hexaploid bread wheat (Triticum aestivum) genome.</title>
        <authorList>
            <person name="Zimin A.V."/>
            <person name="Puiu D."/>
            <person name="Shumante A."/>
            <person name="Alonge M."/>
            <person name="Salzberg S.L."/>
        </authorList>
    </citation>
    <scope>NUCLEOTIDE SEQUENCE</scope>
    <source>
        <tissue evidence="3">Leaf</tissue>
    </source>
</reference>
<evidence type="ECO:0000256" key="1">
    <source>
        <dbReference type="SAM" id="Phobius"/>
    </source>
</evidence>
<keyword evidence="1" id="KW-1133">Transmembrane helix</keyword>
<comment type="caution">
    <text evidence="3">The sequence shown here is derived from an EMBL/GenBank/DDBJ whole genome shotgun (WGS) entry which is preliminary data.</text>
</comment>
<feature type="transmembrane region" description="Helical" evidence="1">
    <location>
        <begin position="240"/>
        <end position="260"/>
    </location>
</feature>
<sequence length="665" mass="75564">GCYCLATGHLEPLGHPDPGDLQPRAPDSPLPLCRDPQAWSHLSLTGAAGAHPIVAFWAPFLLLHLGGPDNITAYSLEDNELWKRHLLNAILQVSGAVYVLYEYIADTGTLLRLASILMLAIGAVKYGEKTCALMRSNLDRIRASLKKQPHAMHGHFHPQDQVLKDGELDEESLVRRAHSLFHICKHAIVDYPVMEDDSHSQDTTKMIGEVGLWRLVEVELSLMYDMLYTKASVIHTWFGYLVRLISPLAIAASLLLFMFVDKEAHRRVDVNITYILYGGALFMEMMSMLNALGSSWTFVFLSTTRCHWLQYAALCNRRWDRLRRAVVYLHHLVRVGGGSRYSSRRWSHSMGQYNMLHLCTGSDSALTRPLLGSLAKVVGLGLTELWNKEYYSWDINMADHIKVCISEHIKNLYSDGSVNSLGMLKNKWGEEPLVRRDLFGGIFEDSLGVDFQECIIIWHIGSAIFLAKSQQAKEEDALLDVEAIKAISNYMMFLLVKQPDTLPGRSQNRLYELTCTKLVKTRRSTHRRQNMNLRATLKNLFSLHDGPDSNSRATDREELAKELYDEYEGKSFSYDAPRLPLVAELAKELLRMEKEGSMVNSVRLVLDVWRDILFYAASNCSRKFYAEKLSNGGELTTIVWLVAEHLYQLFVKSLIKRLKKDNDLA</sequence>
<proteinExistence type="predicted"/>
<keyword evidence="1" id="KW-0812">Transmembrane</keyword>
<accession>A0A9R1J959</accession>
<dbReference type="OrthoDB" id="625425at2759"/>
<evidence type="ECO:0000313" key="3">
    <source>
        <dbReference type="EMBL" id="KAF7008332.1"/>
    </source>
</evidence>
<dbReference type="Pfam" id="PF13968">
    <property type="entry name" value="DUF4220"/>
    <property type="match status" value="1"/>
</dbReference>
<dbReference type="Gramene" id="TraesROB_scaffold_000866_01G000400.1">
    <property type="protein sequence ID" value="TraesROB_scaffold_000866_01G000400.1"/>
    <property type="gene ID" value="TraesROB_scaffold_000866_01G000400"/>
</dbReference>
<feature type="domain" description="DUF4220" evidence="2">
    <location>
        <begin position="47"/>
        <end position="357"/>
    </location>
</feature>
<feature type="non-terminal residue" evidence="3">
    <location>
        <position position="1"/>
    </location>
</feature>
<dbReference type="AlphaFoldDB" id="A0A9R1J959"/>
<protein>
    <recommendedName>
        <fullName evidence="2">DUF4220 domain-containing protein</fullName>
    </recommendedName>
</protein>
<feature type="transmembrane region" description="Helical" evidence="1">
    <location>
        <begin position="272"/>
        <end position="292"/>
    </location>
</feature>
<dbReference type="EMBL" id="CM022215">
    <property type="protein sequence ID" value="KAF7008332.1"/>
    <property type="molecule type" value="Genomic_DNA"/>
</dbReference>
<dbReference type="InterPro" id="IPR007658">
    <property type="entry name" value="DUF594"/>
</dbReference>
<dbReference type="InterPro" id="IPR025315">
    <property type="entry name" value="DUF4220"/>
</dbReference>
<dbReference type="Gramene" id="TraesCLE_scaffold_010262_01G000300.1">
    <property type="protein sequence ID" value="TraesCLE_scaffold_010262_01G000300.1"/>
    <property type="gene ID" value="TraesCLE_scaffold_010262_01G000300"/>
</dbReference>
<dbReference type="PANTHER" id="PTHR31325">
    <property type="entry name" value="OS01G0798800 PROTEIN-RELATED"/>
    <property type="match status" value="1"/>
</dbReference>
<keyword evidence="1" id="KW-0472">Membrane</keyword>
<name>A0A9R1J959_WHEAT</name>
<dbReference type="Pfam" id="PF04578">
    <property type="entry name" value="DUF594"/>
    <property type="match status" value="1"/>
</dbReference>
<dbReference type="Proteomes" id="UP000815260">
    <property type="component" value="Chromosome 2B"/>
</dbReference>
<evidence type="ECO:0000259" key="2">
    <source>
        <dbReference type="Pfam" id="PF13968"/>
    </source>
</evidence>